<feature type="binding site" evidence="4">
    <location>
        <position position="98"/>
    </location>
    <ligand>
        <name>D-ribulose 5-phosphate</name>
        <dbReference type="ChEBI" id="CHEBI:58121"/>
    </ligand>
</feature>
<dbReference type="SUPFAM" id="SSF89623">
    <property type="entry name" value="Ribose/Galactose isomerase RpiB/AlsB"/>
    <property type="match status" value="1"/>
</dbReference>
<dbReference type="PIRSF" id="PIRSF005384">
    <property type="entry name" value="RpiB_LacA_B"/>
    <property type="match status" value="1"/>
</dbReference>
<dbReference type="AlphaFoldDB" id="A0A2U8DTI7"/>
<dbReference type="PANTHER" id="PTHR43732">
    <property type="entry name" value="RIBOSE 5-PHOSPHATE ISOMERASE-RELATED"/>
    <property type="match status" value="1"/>
</dbReference>
<evidence type="ECO:0000256" key="3">
    <source>
        <dbReference type="PIRSR" id="PIRSR005384-1"/>
    </source>
</evidence>
<evidence type="ECO:0000313" key="6">
    <source>
        <dbReference type="Proteomes" id="UP000244910"/>
    </source>
</evidence>
<dbReference type="Gene3D" id="3.40.1400.10">
    <property type="entry name" value="Sugar-phosphate isomerase, RpiB/LacA/LacB"/>
    <property type="match status" value="1"/>
</dbReference>
<sequence length="148" mass="16120">MISIGCDHGGYELKEVIKKSFEEKGIKYRDYGTYSKESVDYPKYALAVAESVANEEGECGIICCGTGIGVSIAANKVPGVRAAAVADVFSARATKQHNNANVLCLGQRVIGEGLALLIVDEWLNTKFEGGRHQTRINLISKMEEKYCK</sequence>
<dbReference type="NCBIfam" id="TIGR00689">
    <property type="entry name" value="rpiB_lacA_lacB"/>
    <property type="match status" value="1"/>
</dbReference>
<dbReference type="InterPro" id="IPR004785">
    <property type="entry name" value="RpiB"/>
</dbReference>
<dbReference type="GO" id="GO:0005975">
    <property type="term" value="P:carbohydrate metabolic process"/>
    <property type="evidence" value="ECO:0007669"/>
    <property type="project" value="InterPro"/>
</dbReference>
<dbReference type="Proteomes" id="UP000244910">
    <property type="component" value="Chromosome"/>
</dbReference>
<feature type="binding site" evidence="4">
    <location>
        <position position="131"/>
    </location>
    <ligand>
        <name>D-ribulose 5-phosphate</name>
        <dbReference type="ChEBI" id="CHEBI:58121"/>
    </ligand>
</feature>
<proteinExistence type="inferred from homology"/>
<feature type="active site" description="Proton donor" evidence="3">
    <location>
        <position position="97"/>
    </location>
</feature>
<protein>
    <submittedName>
        <fullName evidence="5">Ribose 5-phosphate isomerase B</fullName>
    </submittedName>
</protein>
<feature type="active site" description="Proton acceptor" evidence="3">
    <location>
        <position position="64"/>
    </location>
</feature>
<dbReference type="InterPro" id="IPR036569">
    <property type="entry name" value="RpiB_LacA_LacB_sf"/>
</dbReference>
<name>A0A2U8DTI7_9CLOT</name>
<dbReference type="InterPro" id="IPR051812">
    <property type="entry name" value="SPI_LacAB/RpiB"/>
</dbReference>
<evidence type="ECO:0000313" key="5">
    <source>
        <dbReference type="EMBL" id="AWI06067.1"/>
    </source>
</evidence>
<dbReference type="EMBL" id="CP020953">
    <property type="protein sequence ID" value="AWI06067.1"/>
    <property type="molecule type" value="Genomic_DNA"/>
</dbReference>
<accession>A0A2U8DTI7</accession>
<dbReference type="NCBIfam" id="TIGR01120">
    <property type="entry name" value="rpiB"/>
    <property type="match status" value="1"/>
</dbReference>
<feature type="binding site" evidence="4">
    <location>
        <position position="135"/>
    </location>
    <ligand>
        <name>D-ribulose 5-phosphate</name>
        <dbReference type="ChEBI" id="CHEBI:58121"/>
    </ligand>
</feature>
<reference evidence="6" key="1">
    <citation type="submission" date="2017-04" db="EMBL/GenBank/DDBJ databases">
        <authorList>
            <person name="Song Y."/>
            <person name="Cho B.-K."/>
        </authorList>
    </citation>
    <scope>NUCLEOTIDE SEQUENCE [LARGE SCALE GENOMIC DNA]</scope>
    <source>
        <strain evidence="6">SL1</strain>
    </source>
</reference>
<dbReference type="NCBIfam" id="NF004051">
    <property type="entry name" value="PRK05571.1"/>
    <property type="match status" value="1"/>
</dbReference>
<evidence type="ECO:0000256" key="1">
    <source>
        <dbReference type="ARBA" id="ARBA00008754"/>
    </source>
</evidence>
<feature type="binding site" evidence="4">
    <location>
        <position position="108"/>
    </location>
    <ligand>
        <name>D-ribulose 5-phosphate</name>
        <dbReference type="ChEBI" id="CHEBI:58121"/>
    </ligand>
</feature>
<dbReference type="OrthoDB" id="1778624at2"/>
<feature type="binding site" evidence="4">
    <location>
        <begin position="65"/>
        <end position="69"/>
    </location>
    <ligand>
        <name>D-ribulose 5-phosphate</name>
        <dbReference type="ChEBI" id="CHEBI:58121"/>
    </ligand>
</feature>
<keyword evidence="6" id="KW-1185">Reference proteome</keyword>
<dbReference type="InterPro" id="IPR003500">
    <property type="entry name" value="RpiB_LacA_LacB"/>
</dbReference>
<dbReference type="PANTHER" id="PTHR43732:SF1">
    <property type="entry name" value="RIBOSE 5-PHOSPHATE ISOMERASE"/>
    <property type="match status" value="1"/>
</dbReference>
<comment type="similarity">
    <text evidence="1">Belongs to the LacAB/RpiB family.</text>
</comment>
<gene>
    <name evidence="5" type="ORF">B9W14_16680</name>
</gene>
<feature type="binding site" evidence="4">
    <location>
        <begin position="7"/>
        <end position="8"/>
    </location>
    <ligand>
        <name>D-ribulose 5-phosphate</name>
        <dbReference type="ChEBI" id="CHEBI:58121"/>
    </ligand>
</feature>
<keyword evidence="2 5" id="KW-0413">Isomerase</keyword>
<evidence type="ECO:0000256" key="4">
    <source>
        <dbReference type="PIRSR" id="PIRSR005384-2"/>
    </source>
</evidence>
<evidence type="ECO:0000256" key="2">
    <source>
        <dbReference type="ARBA" id="ARBA00023235"/>
    </source>
</evidence>
<dbReference type="KEGG" id="cdrk:B9W14_16680"/>
<dbReference type="Pfam" id="PF02502">
    <property type="entry name" value="LacAB_rpiB"/>
    <property type="match status" value="1"/>
</dbReference>
<organism evidence="5 6">
    <name type="scientific">Clostridium drakei</name>
    <dbReference type="NCBI Taxonomy" id="332101"/>
    <lineage>
        <taxon>Bacteria</taxon>
        <taxon>Bacillati</taxon>
        <taxon>Bacillota</taxon>
        <taxon>Clostridia</taxon>
        <taxon>Eubacteriales</taxon>
        <taxon>Clostridiaceae</taxon>
        <taxon>Clostridium</taxon>
    </lineage>
</organism>
<dbReference type="GO" id="GO:0016861">
    <property type="term" value="F:intramolecular oxidoreductase activity, interconverting aldoses and ketoses"/>
    <property type="evidence" value="ECO:0007669"/>
    <property type="project" value="UniProtKB-ARBA"/>
</dbReference>